<organism evidence="11 12">
    <name type="scientific">Hathewaya limosa</name>
    <name type="common">Clostridium limosum</name>
    <dbReference type="NCBI Taxonomy" id="1536"/>
    <lineage>
        <taxon>Bacteria</taxon>
        <taxon>Bacillati</taxon>
        <taxon>Bacillota</taxon>
        <taxon>Clostridia</taxon>
        <taxon>Eubacteriales</taxon>
        <taxon>Clostridiaceae</taxon>
        <taxon>Hathewaya</taxon>
    </lineage>
</organism>
<evidence type="ECO:0000256" key="2">
    <source>
        <dbReference type="ARBA" id="ARBA00022448"/>
    </source>
</evidence>
<dbReference type="Pfam" id="PF03553">
    <property type="entry name" value="Na_H_antiporter"/>
    <property type="match status" value="2"/>
</dbReference>
<evidence type="ECO:0000313" key="11">
    <source>
        <dbReference type="EMBL" id="MDQ0478934.1"/>
    </source>
</evidence>
<reference evidence="11 12" key="1">
    <citation type="submission" date="2023-07" db="EMBL/GenBank/DDBJ databases">
        <title>Genomic Encyclopedia of Type Strains, Phase IV (KMG-IV): sequencing the most valuable type-strain genomes for metagenomic binning, comparative biology and taxonomic classification.</title>
        <authorList>
            <person name="Goeker M."/>
        </authorList>
    </citation>
    <scope>NUCLEOTIDE SEQUENCE [LARGE SCALE GENOMIC DNA]</scope>
    <source>
        <strain evidence="11 12">DSM 1400</strain>
    </source>
</reference>
<dbReference type="InterPro" id="IPR052180">
    <property type="entry name" value="NhaC_Na-H+_Antiporter"/>
</dbReference>
<evidence type="ECO:0000256" key="8">
    <source>
        <dbReference type="ARBA" id="ARBA00038435"/>
    </source>
</evidence>
<keyword evidence="5 9" id="KW-0812">Transmembrane</keyword>
<feature type="domain" description="Na+/H+ antiporter NhaC-like C-terminal" evidence="10">
    <location>
        <begin position="247"/>
        <end position="433"/>
    </location>
</feature>
<keyword evidence="6 9" id="KW-1133">Transmembrane helix</keyword>
<feature type="transmembrane region" description="Helical" evidence="9">
    <location>
        <begin position="121"/>
        <end position="147"/>
    </location>
</feature>
<name>A0ABU0JPF6_HATLI</name>
<feature type="transmembrane region" description="Helical" evidence="9">
    <location>
        <begin position="333"/>
        <end position="358"/>
    </location>
</feature>
<proteinExistence type="inferred from homology"/>
<keyword evidence="4" id="KW-1003">Cell membrane</keyword>
<feature type="transmembrane region" description="Helical" evidence="9">
    <location>
        <begin position="206"/>
        <end position="224"/>
    </location>
</feature>
<feature type="transmembrane region" description="Helical" evidence="9">
    <location>
        <begin position="292"/>
        <end position="312"/>
    </location>
</feature>
<sequence>MRNNQMLKEVKESKQSIGNVWALLPLGVFLIVYLLSSIITKDFYKMPVSVGFVIAAIVGISMNKTKTIEEKLDTFCKGAGNSSIILMCLIFILAGSFAQTAKDMGAVESVVNLGLSVLPSNLMVVGIFVIGCFISLSIGTSVGTIVALTPVAVAISQKLGIEMGLILGAVVGGAMFGDNLSMISDTTIAATKSQGAQMKDKFKSNLILSVPTAIITIIILYFLGGNHTATLDGTYSFNVIKIIPYLAVLIGALMGINVMKVLVVGIVLSGFIGIYTKGFDFWGFINSISKGMLGMGELIIISLIVGGIVELIKANGGIDYVIEFIKKRIKGETGAKLGIALLVSFIDICTANNTVAIVMTGPIAKEIGEEYNLQPKKVASILDIFSCIAQGGIPYGAQLLMAASLAGISSFAIMKFLFYPYLLAVITMTAILLKKV</sequence>
<evidence type="ECO:0000256" key="4">
    <source>
        <dbReference type="ARBA" id="ARBA00022475"/>
    </source>
</evidence>
<dbReference type="Proteomes" id="UP001224418">
    <property type="component" value="Unassembled WGS sequence"/>
</dbReference>
<feature type="transmembrane region" description="Helical" evidence="9">
    <location>
        <begin position="159"/>
        <end position="177"/>
    </location>
</feature>
<dbReference type="PANTHER" id="PTHR33451:SF5">
    <property type="entry name" value="NA+_H+ ANTIPORTER"/>
    <property type="match status" value="1"/>
</dbReference>
<keyword evidence="12" id="KW-1185">Reference proteome</keyword>
<evidence type="ECO:0000313" key="12">
    <source>
        <dbReference type="Proteomes" id="UP001224418"/>
    </source>
</evidence>
<evidence type="ECO:0000256" key="9">
    <source>
        <dbReference type="SAM" id="Phobius"/>
    </source>
</evidence>
<evidence type="ECO:0000259" key="10">
    <source>
        <dbReference type="Pfam" id="PF03553"/>
    </source>
</evidence>
<evidence type="ECO:0000256" key="5">
    <source>
        <dbReference type="ARBA" id="ARBA00022692"/>
    </source>
</evidence>
<feature type="transmembrane region" description="Helical" evidence="9">
    <location>
        <begin position="20"/>
        <end position="40"/>
    </location>
</feature>
<evidence type="ECO:0000256" key="1">
    <source>
        <dbReference type="ARBA" id="ARBA00004651"/>
    </source>
</evidence>
<feature type="transmembrane region" description="Helical" evidence="9">
    <location>
        <begin position="245"/>
        <end position="272"/>
    </location>
</feature>
<gene>
    <name evidence="11" type="ORF">QOZ93_000662</name>
</gene>
<evidence type="ECO:0000256" key="6">
    <source>
        <dbReference type="ARBA" id="ARBA00022989"/>
    </source>
</evidence>
<dbReference type="RefSeq" id="WP_422723864.1">
    <property type="nucleotide sequence ID" value="NZ_BAAACJ010000041.1"/>
</dbReference>
<comment type="subcellular location">
    <subcellularLocation>
        <location evidence="1">Cell membrane</location>
        <topology evidence="1">Multi-pass membrane protein</topology>
    </subcellularLocation>
</comment>
<feature type="domain" description="Na+/H+ antiporter NhaC-like C-terminal" evidence="10">
    <location>
        <begin position="26"/>
        <end position="224"/>
    </location>
</feature>
<keyword evidence="3" id="KW-0050">Antiport</keyword>
<evidence type="ECO:0000256" key="7">
    <source>
        <dbReference type="ARBA" id="ARBA00023136"/>
    </source>
</evidence>
<protein>
    <submittedName>
        <fullName evidence="11">Na+/H+ antiporter NhaC</fullName>
    </submittedName>
</protein>
<feature type="transmembrane region" description="Helical" evidence="9">
    <location>
        <begin position="412"/>
        <end position="433"/>
    </location>
</feature>
<feature type="transmembrane region" description="Helical" evidence="9">
    <location>
        <begin position="46"/>
        <end position="63"/>
    </location>
</feature>
<evidence type="ECO:0000256" key="3">
    <source>
        <dbReference type="ARBA" id="ARBA00022449"/>
    </source>
</evidence>
<comment type="caution">
    <text evidence="11">The sequence shown here is derived from an EMBL/GenBank/DDBJ whole genome shotgun (WGS) entry which is preliminary data.</text>
</comment>
<accession>A0ABU0JPF6</accession>
<dbReference type="InterPro" id="IPR018461">
    <property type="entry name" value="Na/H_Antiport_NhaC-like_C"/>
</dbReference>
<keyword evidence="2" id="KW-0813">Transport</keyword>
<keyword evidence="7 9" id="KW-0472">Membrane</keyword>
<dbReference type="EMBL" id="JAUSWN010000004">
    <property type="protein sequence ID" value="MDQ0478934.1"/>
    <property type="molecule type" value="Genomic_DNA"/>
</dbReference>
<feature type="transmembrane region" description="Helical" evidence="9">
    <location>
        <begin position="84"/>
        <end position="101"/>
    </location>
</feature>
<comment type="similarity">
    <text evidence="8">Belongs to the NhaC Na(+)/H(+) (TC 2.A.35) antiporter family.</text>
</comment>
<dbReference type="PANTHER" id="PTHR33451">
    <property type="entry name" value="MALATE-2H(+)/NA(+)-LACTATE ANTIPORTER"/>
    <property type="match status" value="1"/>
</dbReference>